<keyword evidence="2 6" id="KW-0238">DNA-binding</keyword>
<dbReference type="Gene3D" id="1.10.10.60">
    <property type="entry name" value="Homeodomain-like"/>
    <property type="match status" value="2"/>
</dbReference>
<organism evidence="6 7">
    <name type="scientific">Leptospira ryugenii</name>
    <dbReference type="NCBI Taxonomy" id="1917863"/>
    <lineage>
        <taxon>Bacteria</taxon>
        <taxon>Pseudomonadati</taxon>
        <taxon>Spirochaetota</taxon>
        <taxon>Spirochaetia</taxon>
        <taxon>Leptospirales</taxon>
        <taxon>Leptospiraceae</taxon>
        <taxon>Leptospira</taxon>
    </lineage>
</organism>
<keyword evidence="1" id="KW-0805">Transcription regulation</keyword>
<comment type="caution">
    <text evidence="6">The sequence shown here is derived from an EMBL/GenBank/DDBJ whole genome shotgun (WGS) entry which is preliminary data.</text>
</comment>
<dbReference type="SMART" id="SM00342">
    <property type="entry name" value="HTH_ARAC"/>
    <property type="match status" value="1"/>
</dbReference>
<keyword evidence="3" id="KW-0804">Transcription</keyword>
<feature type="domain" description="HTH araC/xylS-type" evidence="5">
    <location>
        <begin position="147"/>
        <end position="246"/>
    </location>
</feature>
<dbReference type="SUPFAM" id="SSF46689">
    <property type="entry name" value="Homeodomain-like"/>
    <property type="match status" value="1"/>
</dbReference>
<dbReference type="PANTHER" id="PTHR43280:SF29">
    <property type="entry name" value="ARAC-FAMILY TRANSCRIPTIONAL REGULATOR"/>
    <property type="match status" value="1"/>
</dbReference>
<keyword evidence="4" id="KW-0812">Transmembrane</keyword>
<name>A0A2P2DV76_9LEPT</name>
<evidence type="ECO:0000313" key="6">
    <source>
        <dbReference type="EMBL" id="GBF48551.1"/>
    </source>
</evidence>
<dbReference type="InterPro" id="IPR018060">
    <property type="entry name" value="HTH_AraC"/>
</dbReference>
<protein>
    <submittedName>
        <fullName evidence="6">7TM diverse intracellular signaling domain / DNA-binding helix-turn-helix multi-domain protein</fullName>
    </submittedName>
</protein>
<dbReference type="InterPro" id="IPR020449">
    <property type="entry name" value="Tscrpt_reg_AraC-type_HTH"/>
</dbReference>
<dbReference type="PROSITE" id="PS00041">
    <property type="entry name" value="HTH_ARAC_FAMILY_1"/>
    <property type="match status" value="1"/>
</dbReference>
<gene>
    <name evidence="6" type="ORF">LPTSP4_00500</name>
</gene>
<evidence type="ECO:0000313" key="7">
    <source>
        <dbReference type="Proteomes" id="UP000245133"/>
    </source>
</evidence>
<evidence type="ECO:0000259" key="5">
    <source>
        <dbReference type="PROSITE" id="PS01124"/>
    </source>
</evidence>
<dbReference type="Proteomes" id="UP000245133">
    <property type="component" value="Unassembled WGS sequence"/>
</dbReference>
<evidence type="ECO:0000256" key="3">
    <source>
        <dbReference type="ARBA" id="ARBA00023163"/>
    </source>
</evidence>
<dbReference type="InterPro" id="IPR018062">
    <property type="entry name" value="HTH_AraC-typ_CS"/>
</dbReference>
<sequence>MVSSFFPIPRQYIAISYTFLYVSITILALIIAFVKLEDSLKQTPWFILSILCLLLFEILNLFSYESFDSHDGKIYLFFLSIFLPANAYFISQAIQVKLQEIEQTETVSARLITRLKTDITSSNQQETQTKKSHLIGINTEKKIEELKNLFQSEKIHLDEELRLSDLSALLKLNAHQTSELINQIMGISFADLIKQYRIEDAKEKLIKEKDKSILDIALDCGFTSKSVFNDAFKNQVGLPPSQFRKQSLKKESD</sequence>
<dbReference type="AlphaFoldDB" id="A0A2P2DV76"/>
<evidence type="ECO:0000256" key="1">
    <source>
        <dbReference type="ARBA" id="ARBA00023015"/>
    </source>
</evidence>
<keyword evidence="4" id="KW-1133">Transmembrane helix</keyword>
<dbReference type="InterPro" id="IPR009057">
    <property type="entry name" value="Homeodomain-like_sf"/>
</dbReference>
<dbReference type="Pfam" id="PF12833">
    <property type="entry name" value="HTH_18"/>
    <property type="match status" value="1"/>
</dbReference>
<dbReference type="GO" id="GO:0003700">
    <property type="term" value="F:DNA-binding transcription factor activity"/>
    <property type="evidence" value="ECO:0007669"/>
    <property type="project" value="InterPro"/>
</dbReference>
<feature type="transmembrane region" description="Helical" evidence="4">
    <location>
        <begin position="12"/>
        <end position="33"/>
    </location>
</feature>
<dbReference type="PROSITE" id="PS01124">
    <property type="entry name" value="HTH_ARAC_FAMILY_2"/>
    <property type="match status" value="1"/>
</dbReference>
<feature type="transmembrane region" description="Helical" evidence="4">
    <location>
        <begin position="74"/>
        <end position="91"/>
    </location>
</feature>
<evidence type="ECO:0000256" key="2">
    <source>
        <dbReference type="ARBA" id="ARBA00023125"/>
    </source>
</evidence>
<dbReference type="EMBL" id="BFBB01000001">
    <property type="protein sequence ID" value="GBF48551.1"/>
    <property type="molecule type" value="Genomic_DNA"/>
</dbReference>
<evidence type="ECO:0000256" key="4">
    <source>
        <dbReference type="SAM" id="Phobius"/>
    </source>
</evidence>
<accession>A0A2P2DV76</accession>
<dbReference type="PRINTS" id="PR00032">
    <property type="entry name" value="HTHARAC"/>
</dbReference>
<keyword evidence="7" id="KW-1185">Reference proteome</keyword>
<reference evidence="6 7" key="1">
    <citation type="submission" date="2018-02" db="EMBL/GenBank/DDBJ databases">
        <title>Novel Leptospira species isolated from soil and water in Japan.</title>
        <authorList>
            <person name="Nakao R."/>
            <person name="Masuzawa T."/>
        </authorList>
    </citation>
    <scope>NUCLEOTIDE SEQUENCE [LARGE SCALE GENOMIC DNA]</scope>
    <source>
        <strain evidence="6 7">YH101</strain>
    </source>
</reference>
<keyword evidence="4" id="KW-0472">Membrane</keyword>
<feature type="transmembrane region" description="Helical" evidence="4">
    <location>
        <begin position="45"/>
        <end position="62"/>
    </location>
</feature>
<dbReference type="GO" id="GO:0043565">
    <property type="term" value="F:sequence-specific DNA binding"/>
    <property type="evidence" value="ECO:0007669"/>
    <property type="project" value="InterPro"/>
</dbReference>
<proteinExistence type="predicted"/>
<dbReference type="PANTHER" id="PTHR43280">
    <property type="entry name" value="ARAC-FAMILY TRANSCRIPTIONAL REGULATOR"/>
    <property type="match status" value="1"/>
</dbReference>